<dbReference type="PANTHER" id="PTHR11501">
    <property type="entry name" value="MICROTUBULE-ASSOCIATED PROTEIN"/>
    <property type="match status" value="1"/>
</dbReference>
<dbReference type="PANTHER" id="PTHR11501:SF18">
    <property type="entry name" value="MICROTUBULE-ASSOCIATED PROTEIN"/>
    <property type="match status" value="1"/>
</dbReference>
<dbReference type="Pfam" id="PF00418">
    <property type="entry name" value="Tubulin-binding"/>
    <property type="match status" value="3"/>
</dbReference>
<dbReference type="GO" id="GO:0008017">
    <property type="term" value="F:microtubule binding"/>
    <property type="evidence" value="ECO:0007669"/>
    <property type="project" value="InterPro"/>
</dbReference>
<name>A0A5K3F752_MESCO</name>
<reference evidence="7" key="1">
    <citation type="submission" date="2019-11" db="UniProtKB">
        <authorList>
            <consortium name="WormBaseParasite"/>
        </authorList>
    </citation>
    <scope>IDENTIFICATION</scope>
</reference>
<comment type="subcellular location">
    <subcellularLocation>
        <location evidence="1">Cytoplasm</location>
        <location evidence="1">Cytoskeleton</location>
    </subcellularLocation>
</comment>
<feature type="compositionally biased region" description="Polar residues" evidence="6">
    <location>
        <begin position="1"/>
        <end position="24"/>
    </location>
</feature>
<evidence type="ECO:0000256" key="4">
    <source>
        <dbReference type="ARBA" id="ARBA00022737"/>
    </source>
</evidence>
<organism evidence="7">
    <name type="scientific">Mesocestoides corti</name>
    <name type="common">Flatworm</name>
    <dbReference type="NCBI Taxonomy" id="53468"/>
    <lineage>
        <taxon>Eukaryota</taxon>
        <taxon>Metazoa</taxon>
        <taxon>Spiralia</taxon>
        <taxon>Lophotrochozoa</taxon>
        <taxon>Platyhelminthes</taxon>
        <taxon>Cestoda</taxon>
        <taxon>Eucestoda</taxon>
        <taxon>Cyclophyllidea</taxon>
        <taxon>Mesocestoididae</taxon>
        <taxon>Mesocestoides</taxon>
    </lineage>
</organism>
<keyword evidence="3" id="KW-0597">Phosphoprotein</keyword>
<proteinExistence type="predicted"/>
<feature type="compositionally biased region" description="Low complexity" evidence="6">
    <location>
        <begin position="73"/>
        <end position="87"/>
    </location>
</feature>
<feature type="compositionally biased region" description="Gly residues" evidence="6">
    <location>
        <begin position="107"/>
        <end position="118"/>
    </location>
</feature>
<evidence type="ECO:0000313" key="7">
    <source>
        <dbReference type="WBParaSite" id="MCU_006049-RA"/>
    </source>
</evidence>
<sequence length="282" mass="29560">MEPSSDTSNVTSHMAQLSLQTNGSAAAASRPRTGIPRYAIPYRRPGRPSANNGGGGGGDGHYSVSPSISEGASSTQQTPTTPITVSPRGRNGVRAESFGDESLPGYYGAGGGGNGAGYRYGRAASVDPLRGDSESEHSSAFSSSGQPRRITSKIGSLANANYKPGGGNVKILSTKADYSHAQSKCNSKANLKYKPGGGDVQIVDNKLTFKEEGKSRVNSFANAKHVPGGGNVKIFDEKLPWLKYNKPNLPPEERAKINKQSTVSPNATNEPIYTSRHSSTTS</sequence>
<keyword evidence="4" id="KW-0677">Repeat</keyword>
<evidence type="ECO:0000256" key="2">
    <source>
        <dbReference type="ARBA" id="ARBA00022490"/>
    </source>
</evidence>
<evidence type="ECO:0000256" key="5">
    <source>
        <dbReference type="ARBA" id="ARBA00023212"/>
    </source>
</evidence>
<dbReference type="InterPro" id="IPR027324">
    <property type="entry name" value="MAP2/MAP4/Tau"/>
</dbReference>
<keyword evidence="5" id="KW-0206">Cytoskeleton</keyword>
<feature type="region of interest" description="Disordered" evidence="6">
    <location>
        <begin position="1"/>
        <end position="149"/>
    </location>
</feature>
<evidence type="ECO:0000256" key="6">
    <source>
        <dbReference type="SAM" id="MobiDB-lite"/>
    </source>
</evidence>
<dbReference type="GO" id="GO:0005856">
    <property type="term" value="C:cytoskeleton"/>
    <property type="evidence" value="ECO:0007669"/>
    <property type="project" value="UniProtKB-SubCell"/>
</dbReference>
<evidence type="ECO:0000256" key="3">
    <source>
        <dbReference type="ARBA" id="ARBA00022553"/>
    </source>
</evidence>
<dbReference type="InterPro" id="IPR001084">
    <property type="entry name" value="MAP_tubulin-bd_rpt"/>
</dbReference>
<dbReference type="AlphaFoldDB" id="A0A5K3F752"/>
<protein>
    <submittedName>
        <fullName evidence="7">Microtubule-associated protein</fullName>
    </submittedName>
</protein>
<accession>A0A5K3F752</accession>
<feature type="region of interest" description="Disordered" evidence="6">
    <location>
        <begin position="247"/>
        <end position="282"/>
    </location>
</feature>
<dbReference type="WBParaSite" id="MCU_006049-RA">
    <property type="protein sequence ID" value="MCU_006049-RA"/>
    <property type="gene ID" value="MCU_006049"/>
</dbReference>
<keyword evidence="2" id="KW-0963">Cytoplasm</keyword>
<dbReference type="PROSITE" id="PS51491">
    <property type="entry name" value="TAU_MAP_2"/>
    <property type="match status" value="2"/>
</dbReference>
<evidence type="ECO:0000256" key="1">
    <source>
        <dbReference type="ARBA" id="ARBA00004245"/>
    </source>
</evidence>
<feature type="compositionally biased region" description="Polar residues" evidence="6">
    <location>
        <begin position="258"/>
        <end position="282"/>
    </location>
</feature>